<proteinExistence type="predicted"/>
<evidence type="ECO:0000256" key="1">
    <source>
        <dbReference type="SAM" id="MobiDB-lite"/>
    </source>
</evidence>
<organism evidence="2 3">
    <name type="scientific">Portunus trituberculatus</name>
    <name type="common">Swimming crab</name>
    <name type="synonym">Neptunus trituberculatus</name>
    <dbReference type="NCBI Taxonomy" id="210409"/>
    <lineage>
        <taxon>Eukaryota</taxon>
        <taxon>Metazoa</taxon>
        <taxon>Ecdysozoa</taxon>
        <taxon>Arthropoda</taxon>
        <taxon>Crustacea</taxon>
        <taxon>Multicrustacea</taxon>
        <taxon>Malacostraca</taxon>
        <taxon>Eumalacostraca</taxon>
        <taxon>Eucarida</taxon>
        <taxon>Decapoda</taxon>
        <taxon>Pleocyemata</taxon>
        <taxon>Brachyura</taxon>
        <taxon>Eubrachyura</taxon>
        <taxon>Portunoidea</taxon>
        <taxon>Portunidae</taxon>
        <taxon>Portuninae</taxon>
        <taxon>Portunus</taxon>
    </lineage>
</organism>
<reference evidence="2 3" key="1">
    <citation type="submission" date="2019-05" db="EMBL/GenBank/DDBJ databases">
        <title>Another draft genome of Portunus trituberculatus and its Hox gene families provides insights of decapod evolution.</title>
        <authorList>
            <person name="Jeong J.-H."/>
            <person name="Song I."/>
            <person name="Kim S."/>
            <person name="Choi T."/>
            <person name="Kim D."/>
            <person name="Ryu S."/>
            <person name="Kim W."/>
        </authorList>
    </citation>
    <scope>NUCLEOTIDE SEQUENCE [LARGE SCALE GENOMIC DNA]</scope>
    <source>
        <tissue evidence="2">Muscle</tissue>
    </source>
</reference>
<comment type="caution">
    <text evidence="2">The sequence shown here is derived from an EMBL/GenBank/DDBJ whole genome shotgun (WGS) entry which is preliminary data.</text>
</comment>
<dbReference type="EMBL" id="VSRR010002588">
    <property type="protein sequence ID" value="MPC32228.1"/>
    <property type="molecule type" value="Genomic_DNA"/>
</dbReference>
<keyword evidence="3" id="KW-1185">Reference proteome</keyword>
<sequence length="168" mass="18233">MKHFLPGSRVFLTQCLSSKQQPAVTASLGFDARERGAPAPTGTCWVAHLPQLQVPPPYGSKFSPPPHVNSALLALRDDRVSLSSPPEQNLRPSLLKRKLPPFHPPSSRPRISHSPMVLEQPPLAHLGPCHSSPSGASEPLSETKGRVSMRTHDIIACECPMNAPFFSL</sequence>
<feature type="region of interest" description="Disordered" evidence="1">
    <location>
        <begin position="82"/>
        <end position="146"/>
    </location>
</feature>
<dbReference type="Proteomes" id="UP000324222">
    <property type="component" value="Unassembled WGS sequence"/>
</dbReference>
<dbReference type="AlphaFoldDB" id="A0A5B7EFI6"/>
<accession>A0A5B7EFI6</accession>
<evidence type="ECO:0000313" key="2">
    <source>
        <dbReference type="EMBL" id="MPC32228.1"/>
    </source>
</evidence>
<gene>
    <name evidence="2" type="ORF">E2C01_025536</name>
</gene>
<protein>
    <submittedName>
        <fullName evidence="2">Uncharacterized protein</fullName>
    </submittedName>
</protein>
<name>A0A5B7EFI6_PORTR</name>
<evidence type="ECO:0000313" key="3">
    <source>
        <dbReference type="Proteomes" id="UP000324222"/>
    </source>
</evidence>